<feature type="transmembrane region" description="Helical" evidence="8">
    <location>
        <begin position="310"/>
        <end position="327"/>
    </location>
</feature>
<dbReference type="Pfam" id="PF00005">
    <property type="entry name" value="ABC_tran"/>
    <property type="match status" value="1"/>
</dbReference>
<dbReference type="InterPro" id="IPR003593">
    <property type="entry name" value="AAA+_ATPase"/>
</dbReference>
<dbReference type="CDD" id="cd18569">
    <property type="entry name" value="ABC_6TM_NHLM_bacteriocin"/>
    <property type="match status" value="1"/>
</dbReference>
<evidence type="ECO:0000256" key="6">
    <source>
        <dbReference type="ARBA" id="ARBA00022989"/>
    </source>
</evidence>
<dbReference type="Pfam" id="PF03412">
    <property type="entry name" value="Peptidase_C39"/>
    <property type="match status" value="1"/>
</dbReference>
<keyword evidence="3" id="KW-0547">Nucleotide-binding</keyword>
<dbReference type="SUPFAM" id="SSF52540">
    <property type="entry name" value="P-loop containing nucleoside triphosphate hydrolases"/>
    <property type="match status" value="1"/>
</dbReference>
<evidence type="ECO:0000256" key="2">
    <source>
        <dbReference type="ARBA" id="ARBA00022692"/>
    </source>
</evidence>
<feature type="transmembrane region" description="Helical" evidence="8">
    <location>
        <begin position="168"/>
        <end position="191"/>
    </location>
</feature>
<dbReference type="PROSITE" id="PS50990">
    <property type="entry name" value="PEPTIDASE_C39"/>
    <property type="match status" value="1"/>
</dbReference>
<name>A0ABV1RIU9_9ALTE</name>
<dbReference type="SUPFAM" id="SSF90123">
    <property type="entry name" value="ABC transporter transmembrane region"/>
    <property type="match status" value="1"/>
</dbReference>
<keyword evidence="6 8" id="KW-1133">Transmembrane helix</keyword>
<dbReference type="InterPro" id="IPR003439">
    <property type="entry name" value="ABC_transporter-like_ATP-bd"/>
</dbReference>
<keyword evidence="13" id="KW-1185">Reference proteome</keyword>
<dbReference type="Pfam" id="PF00664">
    <property type="entry name" value="ABC_membrane"/>
    <property type="match status" value="1"/>
</dbReference>
<evidence type="ECO:0000256" key="1">
    <source>
        <dbReference type="ARBA" id="ARBA00004651"/>
    </source>
</evidence>
<keyword evidence="7 8" id="KW-0472">Membrane</keyword>
<dbReference type="Gene3D" id="1.20.1560.10">
    <property type="entry name" value="ABC transporter type 1, transmembrane domain"/>
    <property type="match status" value="1"/>
</dbReference>
<organism evidence="12 13">
    <name type="scientific">Catenovulum sediminis</name>
    <dbReference type="NCBI Taxonomy" id="1740262"/>
    <lineage>
        <taxon>Bacteria</taxon>
        <taxon>Pseudomonadati</taxon>
        <taxon>Pseudomonadota</taxon>
        <taxon>Gammaproteobacteria</taxon>
        <taxon>Alteromonadales</taxon>
        <taxon>Alteromonadaceae</taxon>
        <taxon>Catenovulum</taxon>
    </lineage>
</organism>
<keyword evidence="5" id="KW-0067">ATP-binding</keyword>
<dbReference type="InterPro" id="IPR005074">
    <property type="entry name" value="Peptidase_C39"/>
</dbReference>
<dbReference type="InterPro" id="IPR017871">
    <property type="entry name" value="ABC_transporter-like_CS"/>
</dbReference>
<dbReference type="EMBL" id="JBELOE010000217">
    <property type="protein sequence ID" value="MER2492650.1"/>
    <property type="molecule type" value="Genomic_DNA"/>
</dbReference>
<feature type="transmembrane region" description="Helical" evidence="8">
    <location>
        <begin position="286"/>
        <end position="304"/>
    </location>
</feature>
<evidence type="ECO:0000256" key="8">
    <source>
        <dbReference type="SAM" id="Phobius"/>
    </source>
</evidence>
<dbReference type="SMART" id="SM00382">
    <property type="entry name" value="AAA"/>
    <property type="match status" value="1"/>
</dbReference>
<dbReference type="InterPro" id="IPR011527">
    <property type="entry name" value="ABC1_TM_dom"/>
</dbReference>
<keyword evidence="4" id="KW-0378">Hydrolase</keyword>
<feature type="transmembrane region" description="Helical" evidence="8">
    <location>
        <begin position="211"/>
        <end position="228"/>
    </location>
</feature>
<dbReference type="PROSITE" id="PS50893">
    <property type="entry name" value="ABC_TRANSPORTER_2"/>
    <property type="match status" value="1"/>
</dbReference>
<sequence>MSEENKSKHFNIPRKRTPTVLQMEAVECGAAALGIIMRYYKKFVPLEELRVACGVSRDGSKASHVVKAARAYGLKAKGFRLEPQKLVEKRFPVIVFWNFNHFLVLEGINGDTVYLNDPATGPRTVTFDEFDQSYTGICLEISPDEHFVADGKPPSMLLGLIRRLDHTWFSVAFLFLVGLSLVIPGLVVPVFNKIFIDNILIGQQNDWFTPLIWMMIATAIVVGVLNWIKEYYLIRLQNKISVAESVKFLWHILHLPVLFFNQRSPGDIASRLSINSVIAQLMSREFISMLLDMVAVLFFGMLLLFYNVKLTIVGCCIIALNILYLRFTSRKNQDMNMRSQQDSGKLAGTSMNGLLSIESLKASGRENDFFAQWSGYFAKVFNANQNIRTRQAFLNTLPVFLTAVNTALIIGIGGLYVMNGELTLGELAAFQALMTAFIAPVNNLVGLGAQLQTLSGSMVRVDDVLKYEQDPLLAHYKPSPEQNHSPRLNGYLDIKNLTFGYSKVEPPIINNFNLSIKPGGRVALVGTSGCGKSTVSKLVIGLYQPWEGEILFDGKSRTELSRVQIVNSIAMVDQKISVFEGTIRDSLTLWDRSIPDSVIIQACKDAEIHDVIASRDGAYDSLIREGGGNFSGGQLQRLEIARSLIRQPSILILDEATSALDPTTEKKIDNNLRKRGCTCLIIAHRLSTIRDCDEIIVLKDGEISERGTHESLTTQPGLYFDMVNAE</sequence>
<keyword evidence="2 8" id="KW-0812">Transmembrane</keyword>
<feature type="domain" description="Peptidase C39" evidence="11">
    <location>
        <begin position="22"/>
        <end position="141"/>
    </location>
</feature>
<evidence type="ECO:0000313" key="12">
    <source>
        <dbReference type="EMBL" id="MER2492650.1"/>
    </source>
</evidence>
<dbReference type="InterPro" id="IPR027417">
    <property type="entry name" value="P-loop_NTPase"/>
</dbReference>
<comment type="caution">
    <text evidence="12">The sequence shown here is derived from an EMBL/GenBank/DDBJ whole genome shotgun (WGS) entry which is preliminary data.</text>
</comment>
<evidence type="ECO:0000259" key="10">
    <source>
        <dbReference type="PROSITE" id="PS50929"/>
    </source>
</evidence>
<dbReference type="PANTHER" id="PTHR43394:SF1">
    <property type="entry name" value="ATP-BINDING CASSETTE SUB-FAMILY B MEMBER 10, MITOCHONDRIAL"/>
    <property type="match status" value="1"/>
</dbReference>
<evidence type="ECO:0000256" key="3">
    <source>
        <dbReference type="ARBA" id="ARBA00022741"/>
    </source>
</evidence>
<evidence type="ECO:0000259" key="11">
    <source>
        <dbReference type="PROSITE" id="PS50990"/>
    </source>
</evidence>
<dbReference type="Gene3D" id="3.40.50.300">
    <property type="entry name" value="P-loop containing nucleotide triphosphate hydrolases"/>
    <property type="match status" value="1"/>
</dbReference>
<feature type="transmembrane region" description="Helical" evidence="8">
    <location>
        <begin position="392"/>
        <end position="416"/>
    </location>
</feature>
<gene>
    <name evidence="12" type="ORF">ABS311_12260</name>
</gene>
<dbReference type="InterPro" id="IPR022514">
    <property type="entry name" value="NHPM_micro_ABC1"/>
</dbReference>
<dbReference type="PROSITE" id="PS50929">
    <property type="entry name" value="ABC_TM1F"/>
    <property type="match status" value="1"/>
</dbReference>
<evidence type="ECO:0000256" key="7">
    <source>
        <dbReference type="ARBA" id="ARBA00023136"/>
    </source>
</evidence>
<dbReference type="Gene3D" id="3.90.70.10">
    <property type="entry name" value="Cysteine proteinases"/>
    <property type="match status" value="1"/>
</dbReference>
<evidence type="ECO:0000259" key="9">
    <source>
        <dbReference type="PROSITE" id="PS50893"/>
    </source>
</evidence>
<accession>A0ABV1RIU9</accession>
<evidence type="ECO:0000256" key="5">
    <source>
        <dbReference type="ARBA" id="ARBA00022840"/>
    </source>
</evidence>
<comment type="subcellular location">
    <subcellularLocation>
        <location evidence="1">Cell membrane</location>
        <topology evidence="1">Multi-pass membrane protein</topology>
    </subcellularLocation>
</comment>
<evidence type="ECO:0000313" key="13">
    <source>
        <dbReference type="Proteomes" id="UP001467690"/>
    </source>
</evidence>
<dbReference type="Proteomes" id="UP001467690">
    <property type="component" value="Unassembled WGS sequence"/>
</dbReference>
<proteinExistence type="predicted"/>
<dbReference type="RefSeq" id="WP_350402106.1">
    <property type="nucleotide sequence ID" value="NZ_JBELOE010000217.1"/>
</dbReference>
<dbReference type="PANTHER" id="PTHR43394">
    <property type="entry name" value="ATP-DEPENDENT PERMEASE MDL1, MITOCHONDRIAL"/>
    <property type="match status" value="1"/>
</dbReference>
<feature type="domain" description="ABC transmembrane type-1" evidence="10">
    <location>
        <begin position="172"/>
        <end position="453"/>
    </location>
</feature>
<dbReference type="NCBIfam" id="TIGR03796">
    <property type="entry name" value="NHLM_micro_ABC1"/>
    <property type="match status" value="1"/>
</dbReference>
<dbReference type="InterPro" id="IPR039421">
    <property type="entry name" value="Type_1_exporter"/>
</dbReference>
<reference evidence="12 13" key="1">
    <citation type="submission" date="2024-06" db="EMBL/GenBank/DDBJ databases">
        <authorList>
            <person name="Chen R.Y."/>
        </authorList>
    </citation>
    <scope>NUCLEOTIDE SEQUENCE [LARGE SCALE GENOMIC DNA]</scope>
    <source>
        <strain evidence="12 13">D2</strain>
    </source>
</reference>
<protein>
    <submittedName>
        <fullName evidence="12">NHLP family bacteriocin export ABC transporter peptidase/permease/ATPase subunit</fullName>
    </submittedName>
</protein>
<dbReference type="PROSITE" id="PS00211">
    <property type="entry name" value="ABC_TRANSPORTER_1"/>
    <property type="match status" value="1"/>
</dbReference>
<dbReference type="InterPro" id="IPR036640">
    <property type="entry name" value="ABC1_TM_sf"/>
</dbReference>
<feature type="domain" description="ABC transporter" evidence="9">
    <location>
        <begin position="492"/>
        <end position="725"/>
    </location>
</feature>
<evidence type="ECO:0000256" key="4">
    <source>
        <dbReference type="ARBA" id="ARBA00022801"/>
    </source>
</evidence>